<dbReference type="STRING" id="29845.A0A1V6RUA0"/>
<evidence type="ECO:0000256" key="4">
    <source>
        <dbReference type="ARBA" id="ARBA00047960"/>
    </source>
</evidence>
<evidence type="ECO:0000256" key="2">
    <source>
        <dbReference type="ARBA" id="ARBA00012452"/>
    </source>
</evidence>
<dbReference type="EC" id="2.5.1.18" evidence="2"/>
<dbReference type="GO" id="GO:0004364">
    <property type="term" value="F:glutathione transferase activity"/>
    <property type="evidence" value="ECO:0007669"/>
    <property type="project" value="UniProtKB-EC"/>
</dbReference>
<dbReference type="PANTHER" id="PTHR42943">
    <property type="entry name" value="GLUTATHIONE S-TRANSFERASE KAPPA"/>
    <property type="match status" value="1"/>
</dbReference>
<evidence type="ECO:0000256" key="7">
    <source>
        <dbReference type="PIRSR" id="PIRSR006386-1"/>
    </source>
</evidence>
<name>A0A1V6RUA0_9EURO</name>
<dbReference type="GO" id="GO:0005777">
    <property type="term" value="C:peroxisome"/>
    <property type="evidence" value="ECO:0007669"/>
    <property type="project" value="TreeGrafter"/>
</dbReference>
<evidence type="ECO:0000256" key="6">
    <source>
        <dbReference type="ARBA" id="ARBA00083519"/>
    </source>
</evidence>
<dbReference type="Proteomes" id="UP000191518">
    <property type="component" value="Unassembled WGS sequence"/>
</dbReference>
<dbReference type="InterPro" id="IPR001853">
    <property type="entry name" value="DSBA-like_thioredoxin_dom"/>
</dbReference>
<proteinExistence type="inferred from homology"/>
<dbReference type="FunFam" id="3.40.30.10:FF:000096">
    <property type="entry name" value="Glutathione S-transferase kappa"/>
    <property type="match status" value="1"/>
</dbReference>
<comment type="catalytic activity">
    <reaction evidence="4">
        <text>RX + glutathione = an S-substituted glutathione + a halide anion + H(+)</text>
        <dbReference type="Rhea" id="RHEA:16437"/>
        <dbReference type="ChEBI" id="CHEBI:15378"/>
        <dbReference type="ChEBI" id="CHEBI:16042"/>
        <dbReference type="ChEBI" id="CHEBI:17792"/>
        <dbReference type="ChEBI" id="CHEBI:57925"/>
        <dbReference type="ChEBI" id="CHEBI:90779"/>
        <dbReference type="EC" id="2.5.1.18"/>
    </reaction>
</comment>
<feature type="active site" description="Nucleophile" evidence="7">
    <location>
        <position position="48"/>
    </location>
</feature>
<evidence type="ECO:0000256" key="5">
    <source>
        <dbReference type="ARBA" id="ARBA00073833"/>
    </source>
</evidence>
<dbReference type="InterPro" id="IPR014440">
    <property type="entry name" value="HCCAis_GSTk"/>
</dbReference>
<dbReference type="GO" id="GO:0004602">
    <property type="term" value="F:glutathione peroxidase activity"/>
    <property type="evidence" value="ECO:0007669"/>
    <property type="project" value="TreeGrafter"/>
</dbReference>
<reference evidence="10" key="1">
    <citation type="journal article" date="2017" name="Nat. Microbiol.">
        <title>Global analysis of biosynthetic gene clusters reveals vast potential of secondary metabolite production in Penicillium species.</title>
        <authorList>
            <person name="Nielsen J.C."/>
            <person name="Grijseels S."/>
            <person name="Prigent S."/>
            <person name="Ji B."/>
            <person name="Dainat J."/>
            <person name="Nielsen K.F."/>
            <person name="Frisvad J.C."/>
            <person name="Workman M."/>
            <person name="Nielsen J."/>
        </authorList>
    </citation>
    <scope>NUCLEOTIDE SEQUENCE [LARGE SCALE GENOMIC DNA]</scope>
    <source>
        <strain evidence="10">IBT 29486</strain>
    </source>
</reference>
<evidence type="ECO:0000259" key="8">
    <source>
        <dbReference type="Pfam" id="PF01323"/>
    </source>
</evidence>
<comment type="caution">
    <text evidence="9">The sequence shown here is derived from an EMBL/GenBank/DDBJ whole genome shotgun (WGS) entry which is preliminary data.</text>
</comment>
<sequence length="254" mass="28678">MNNHKTMPLFTKSSNPAFQYEQIFTLSSNNTILIMTAPKIIFYFDIGSPFSCIAFHALRTSPVFATCDIDYVPVSLRDLFQLCQNTPPIAVKNKFQWINRERIYWARRFQVPMSEAIPEGFPASTSDVQLALSLLSTKFPDKLIPIMEKIYRGFWEEGNSDVLTQPGFSTLFESELGAENAKRILDEFKGTEAKAVLGEGTRDAFTSGAFGLPWFDCIDSQGAKEGFWGIDHLGRLVDFLQLDASLDKSFRVLL</sequence>
<protein>
    <recommendedName>
        <fullName evidence="5">Glutathione S-transferase kappa 1</fullName>
        <ecNumber evidence="2">2.5.1.18</ecNumber>
    </recommendedName>
    <alternativeName>
        <fullName evidence="6">GST class-kappa</fullName>
    </alternativeName>
</protein>
<dbReference type="SUPFAM" id="SSF52833">
    <property type="entry name" value="Thioredoxin-like"/>
    <property type="match status" value="1"/>
</dbReference>
<dbReference type="PANTHER" id="PTHR42943:SF2">
    <property type="entry name" value="GLUTATHIONE S-TRANSFERASE KAPPA 1"/>
    <property type="match status" value="1"/>
</dbReference>
<evidence type="ECO:0000313" key="10">
    <source>
        <dbReference type="Proteomes" id="UP000191518"/>
    </source>
</evidence>
<dbReference type="Gene3D" id="3.40.30.10">
    <property type="entry name" value="Glutaredoxin"/>
    <property type="match status" value="1"/>
</dbReference>
<dbReference type="InterPro" id="IPR051924">
    <property type="entry name" value="GST_Kappa/NadH"/>
</dbReference>
<dbReference type="GO" id="GO:0005739">
    <property type="term" value="C:mitochondrion"/>
    <property type="evidence" value="ECO:0007669"/>
    <property type="project" value="TreeGrafter"/>
</dbReference>
<evidence type="ECO:0000313" key="9">
    <source>
        <dbReference type="EMBL" id="OQE05206.1"/>
    </source>
</evidence>
<feature type="domain" description="DSBA-like thioredoxin" evidence="8">
    <location>
        <begin position="40"/>
        <end position="241"/>
    </location>
</feature>
<dbReference type="EMBL" id="MDYP01000026">
    <property type="protein sequence ID" value="OQE05206.1"/>
    <property type="molecule type" value="Genomic_DNA"/>
</dbReference>
<keyword evidence="3" id="KW-0808">Transferase</keyword>
<dbReference type="Pfam" id="PF01323">
    <property type="entry name" value="DSBA"/>
    <property type="match status" value="1"/>
</dbReference>
<dbReference type="InterPro" id="IPR036249">
    <property type="entry name" value="Thioredoxin-like_sf"/>
</dbReference>
<dbReference type="GO" id="GO:0006749">
    <property type="term" value="P:glutathione metabolic process"/>
    <property type="evidence" value="ECO:0007669"/>
    <property type="project" value="TreeGrafter"/>
</dbReference>
<comment type="similarity">
    <text evidence="1">Belongs to the GST superfamily. Kappa family.</text>
</comment>
<dbReference type="PIRSF" id="PIRSF006386">
    <property type="entry name" value="HCCAis_GSTk"/>
    <property type="match status" value="1"/>
</dbReference>
<accession>A0A1V6RUA0</accession>
<dbReference type="AlphaFoldDB" id="A0A1V6RUA0"/>
<gene>
    <name evidence="9" type="ORF">PENVUL_c026G02889</name>
</gene>
<keyword evidence="10" id="KW-1185">Reference proteome</keyword>
<organism evidence="9 10">
    <name type="scientific">Penicillium vulpinum</name>
    <dbReference type="NCBI Taxonomy" id="29845"/>
    <lineage>
        <taxon>Eukaryota</taxon>
        <taxon>Fungi</taxon>
        <taxon>Dikarya</taxon>
        <taxon>Ascomycota</taxon>
        <taxon>Pezizomycotina</taxon>
        <taxon>Eurotiomycetes</taxon>
        <taxon>Eurotiomycetidae</taxon>
        <taxon>Eurotiales</taxon>
        <taxon>Aspergillaceae</taxon>
        <taxon>Penicillium</taxon>
    </lineage>
</organism>
<evidence type="ECO:0000256" key="1">
    <source>
        <dbReference type="ARBA" id="ARBA00006494"/>
    </source>
</evidence>
<evidence type="ECO:0000256" key="3">
    <source>
        <dbReference type="ARBA" id="ARBA00022679"/>
    </source>
</evidence>